<dbReference type="PROSITE" id="PS50932">
    <property type="entry name" value="HTH_LACI_2"/>
    <property type="match status" value="1"/>
</dbReference>
<gene>
    <name evidence="6" type="ORF">GM661_00915</name>
</gene>
<dbReference type="RefSeq" id="WP_230868347.1">
    <property type="nucleotide sequence ID" value="NZ_CP046640.1"/>
</dbReference>
<dbReference type="CDD" id="cd06267">
    <property type="entry name" value="PBP1_LacI_sugar_binding-like"/>
    <property type="match status" value="1"/>
</dbReference>
<dbReference type="InterPro" id="IPR028082">
    <property type="entry name" value="Peripla_BP_I"/>
</dbReference>
<organism evidence="6 7">
    <name type="scientific">Iocasia fonsfrigidae</name>
    <dbReference type="NCBI Taxonomy" id="2682810"/>
    <lineage>
        <taxon>Bacteria</taxon>
        <taxon>Bacillati</taxon>
        <taxon>Bacillota</taxon>
        <taxon>Clostridia</taxon>
        <taxon>Halanaerobiales</taxon>
        <taxon>Halanaerobiaceae</taxon>
        <taxon>Iocasia</taxon>
    </lineage>
</organism>
<proteinExistence type="predicted"/>
<keyword evidence="1" id="KW-0678">Repressor</keyword>
<dbReference type="SUPFAM" id="SSF53822">
    <property type="entry name" value="Periplasmic binding protein-like I"/>
    <property type="match status" value="1"/>
</dbReference>
<evidence type="ECO:0000256" key="4">
    <source>
        <dbReference type="ARBA" id="ARBA00023163"/>
    </source>
</evidence>
<dbReference type="AlphaFoldDB" id="A0A8A7KFI3"/>
<dbReference type="Proteomes" id="UP000665020">
    <property type="component" value="Chromosome"/>
</dbReference>
<sequence length="332" mass="37535">MGMTIRDIAEMCDVSTATVSRVLNSPDQVAEKTREKVLQVIKEENYIPNQIAKNLNSNITNNIALFIFDIMNPFFTKLIKEANRIAFDWNYSLIICDTENEKERELKYLNYINKSKFAGLILTEGISGEILEKLDPSYPVVCIDRYINSNSNRNYPIITSENREGARKAVEYLVTLNHKKIAHVSGTPGVKTADERKQGYLDIVEKYELPVDERYIYTGDFRTESGIKALEYFLSLEEMPTAIFCANDLMAKGLLGRSMSLNINVPGDLSIIGFDGILNNSYYKLTTVKQSIAQMASVAMKELINLIEKKTVSPKERKIPGKLIVGDTCQKL</sequence>
<dbReference type="CDD" id="cd01392">
    <property type="entry name" value="HTH_LacI"/>
    <property type="match status" value="1"/>
</dbReference>
<evidence type="ECO:0000256" key="3">
    <source>
        <dbReference type="ARBA" id="ARBA00023125"/>
    </source>
</evidence>
<evidence type="ECO:0000313" key="6">
    <source>
        <dbReference type="EMBL" id="QTL96632.1"/>
    </source>
</evidence>
<dbReference type="Gene3D" id="3.40.50.2300">
    <property type="match status" value="2"/>
</dbReference>
<keyword evidence="2" id="KW-0805">Transcription regulation</keyword>
<dbReference type="SUPFAM" id="SSF47413">
    <property type="entry name" value="lambda repressor-like DNA-binding domains"/>
    <property type="match status" value="1"/>
</dbReference>
<dbReference type="Gene3D" id="1.10.260.40">
    <property type="entry name" value="lambda repressor-like DNA-binding domains"/>
    <property type="match status" value="1"/>
</dbReference>
<keyword evidence="3 6" id="KW-0238">DNA-binding</keyword>
<evidence type="ECO:0000313" key="7">
    <source>
        <dbReference type="Proteomes" id="UP000665020"/>
    </source>
</evidence>
<reference evidence="6" key="1">
    <citation type="submission" date="2019-12" db="EMBL/GenBank/DDBJ databases">
        <authorList>
            <person name="zhang j."/>
            <person name="sun C.M."/>
        </authorList>
    </citation>
    <scope>NUCLEOTIDE SEQUENCE</scope>
    <source>
        <strain evidence="6">NS-1</strain>
    </source>
</reference>
<dbReference type="PANTHER" id="PTHR30146:SF148">
    <property type="entry name" value="HTH-TYPE TRANSCRIPTIONAL REPRESSOR PURR-RELATED"/>
    <property type="match status" value="1"/>
</dbReference>
<dbReference type="Pfam" id="PF13377">
    <property type="entry name" value="Peripla_BP_3"/>
    <property type="match status" value="1"/>
</dbReference>
<keyword evidence="7" id="KW-1185">Reference proteome</keyword>
<dbReference type="GO" id="GO:0000976">
    <property type="term" value="F:transcription cis-regulatory region binding"/>
    <property type="evidence" value="ECO:0007669"/>
    <property type="project" value="TreeGrafter"/>
</dbReference>
<dbReference type="Pfam" id="PF00356">
    <property type="entry name" value="LacI"/>
    <property type="match status" value="1"/>
</dbReference>
<evidence type="ECO:0000256" key="1">
    <source>
        <dbReference type="ARBA" id="ARBA00022491"/>
    </source>
</evidence>
<dbReference type="KEGG" id="ifn:GM661_00915"/>
<dbReference type="InterPro" id="IPR046335">
    <property type="entry name" value="LacI/GalR-like_sensor"/>
</dbReference>
<dbReference type="EMBL" id="CP046640">
    <property type="protein sequence ID" value="QTL96632.1"/>
    <property type="molecule type" value="Genomic_DNA"/>
</dbReference>
<dbReference type="InterPro" id="IPR000843">
    <property type="entry name" value="HTH_LacI"/>
</dbReference>
<evidence type="ECO:0000256" key="2">
    <source>
        <dbReference type="ARBA" id="ARBA00023015"/>
    </source>
</evidence>
<dbReference type="PANTHER" id="PTHR30146">
    <property type="entry name" value="LACI-RELATED TRANSCRIPTIONAL REPRESSOR"/>
    <property type="match status" value="1"/>
</dbReference>
<name>A0A8A7KFI3_9FIRM</name>
<dbReference type="GO" id="GO:0003700">
    <property type="term" value="F:DNA-binding transcription factor activity"/>
    <property type="evidence" value="ECO:0007669"/>
    <property type="project" value="TreeGrafter"/>
</dbReference>
<dbReference type="SMART" id="SM00354">
    <property type="entry name" value="HTH_LACI"/>
    <property type="match status" value="1"/>
</dbReference>
<dbReference type="InterPro" id="IPR010982">
    <property type="entry name" value="Lambda_DNA-bd_dom_sf"/>
</dbReference>
<accession>A0A8A7KFI3</accession>
<feature type="domain" description="HTH lacI-type" evidence="5">
    <location>
        <begin position="3"/>
        <end position="57"/>
    </location>
</feature>
<keyword evidence="4" id="KW-0804">Transcription</keyword>
<evidence type="ECO:0000259" key="5">
    <source>
        <dbReference type="PROSITE" id="PS50932"/>
    </source>
</evidence>
<protein>
    <submittedName>
        <fullName evidence="6">LacI family DNA-binding transcriptional regulator</fullName>
    </submittedName>
</protein>